<keyword evidence="1" id="KW-0472">Membrane</keyword>
<dbReference type="AlphaFoldDB" id="A0A1H8WAT5"/>
<dbReference type="PANTHER" id="PTHR36844">
    <property type="entry name" value="PROTEASE PRSW"/>
    <property type="match status" value="1"/>
</dbReference>
<dbReference type="EMBL" id="FOEF01000005">
    <property type="protein sequence ID" value="SEP24721.1"/>
    <property type="molecule type" value="Genomic_DNA"/>
</dbReference>
<keyword evidence="1" id="KW-0812">Transmembrane</keyword>
<dbReference type="STRING" id="394193.SAMN04489732_10526"/>
<dbReference type="InterPro" id="IPR026898">
    <property type="entry name" value="PrsW"/>
</dbReference>
<evidence type="ECO:0000313" key="3">
    <source>
        <dbReference type="Proteomes" id="UP000198582"/>
    </source>
</evidence>
<feature type="transmembrane region" description="Helical" evidence="1">
    <location>
        <begin position="20"/>
        <end position="43"/>
    </location>
</feature>
<protein>
    <submittedName>
        <fullName evidence="2">Membrane proteinase PrsW, cleaves anti-sigma factor RsiW, M82 family</fullName>
    </submittedName>
</protein>
<keyword evidence="3" id="KW-1185">Reference proteome</keyword>
<feature type="transmembrane region" description="Helical" evidence="1">
    <location>
        <begin position="122"/>
        <end position="145"/>
    </location>
</feature>
<feature type="transmembrane region" description="Helical" evidence="1">
    <location>
        <begin position="262"/>
        <end position="282"/>
    </location>
</feature>
<evidence type="ECO:0000313" key="2">
    <source>
        <dbReference type="EMBL" id="SEP24721.1"/>
    </source>
</evidence>
<keyword evidence="1" id="KW-1133">Transmembrane helix</keyword>
<dbReference type="Proteomes" id="UP000198582">
    <property type="component" value="Unassembled WGS sequence"/>
</dbReference>
<proteinExistence type="predicted"/>
<name>A0A1H8WAT5_9PSEU</name>
<feature type="transmembrane region" description="Helical" evidence="1">
    <location>
        <begin position="198"/>
        <end position="223"/>
    </location>
</feature>
<feature type="transmembrane region" description="Helical" evidence="1">
    <location>
        <begin position="157"/>
        <end position="178"/>
    </location>
</feature>
<dbReference type="GO" id="GO:0008233">
    <property type="term" value="F:peptidase activity"/>
    <property type="evidence" value="ECO:0007669"/>
    <property type="project" value="InterPro"/>
</dbReference>
<evidence type="ECO:0000256" key="1">
    <source>
        <dbReference type="SAM" id="Phobius"/>
    </source>
</evidence>
<feature type="transmembrane region" description="Helical" evidence="1">
    <location>
        <begin position="83"/>
        <end position="102"/>
    </location>
</feature>
<dbReference type="OrthoDB" id="9785431at2"/>
<dbReference type="Pfam" id="PF13367">
    <property type="entry name" value="PrsW-protease"/>
    <property type="match status" value="1"/>
</dbReference>
<dbReference type="PANTHER" id="PTHR36844:SF1">
    <property type="entry name" value="PROTEASE PRSW"/>
    <property type="match status" value="1"/>
</dbReference>
<reference evidence="2 3" key="1">
    <citation type="submission" date="2016-10" db="EMBL/GenBank/DDBJ databases">
        <authorList>
            <person name="de Groot N.N."/>
        </authorList>
    </citation>
    <scope>NUCLEOTIDE SEQUENCE [LARGE SCALE GENOMIC DNA]</scope>
    <source>
        <strain evidence="2 3">DSM 44993</strain>
    </source>
</reference>
<feature type="transmembrane region" description="Helical" evidence="1">
    <location>
        <begin position="230"/>
        <end position="250"/>
    </location>
</feature>
<gene>
    <name evidence="2" type="ORF">SAMN04489732_10526</name>
</gene>
<organism evidence="2 3">
    <name type="scientific">Amycolatopsis saalfeldensis</name>
    <dbReference type="NCBI Taxonomy" id="394193"/>
    <lineage>
        <taxon>Bacteria</taxon>
        <taxon>Bacillati</taxon>
        <taxon>Actinomycetota</taxon>
        <taxon>Actinomycetes</taxon>
        <taxon>Pseudonocardiales</taxon>
        <taxon>Pseudonocardiaceae</taxon>
        <taxon>Amycolatopsis</taxon>
    </lineage>
</organism>
<accession>A0A1H8WAT5</accession>
<sequence length="388" mass="41447">MSGSLSSAPGAVRSRLPRRVTVLLPVLGLLVVALCGLFLFGLATARVGWLAVAIGVVAALVPVGVVVAGFLWVDRWEPEPAKLLLAAFAWGACVATITALLINSGAEAVGDMLLGSGAGSKVSALVSAPLVEEAVKGAFVLFIFWRRSSEFDGIVDGIVYAGFSAAGFAFTENIYYFGRAFADYGFGNGANAGVLAAFFLRGVLSPFTHPLFGVMTGIGFGVAARTRQKAVRILAPLGGYVVAVCLHALWNSSAILGGSKAFLTVYFLIMVPLFIGVFYVIVLQRRREQRIVAAALPRMAAARWIAPSEVELLGSLSGRRAWRRQARRESGKAAAKAVGQYQASVTELAFLRRQRLRTDDDRRRQDELLRTLRSARAEAVRLATDPTG</sequence>
<feature type="transmembrane region" description="Helical" evidence="1">
    <location>
        <begin position="49"/>
        <end position="71"/>
    </location>
</feature>